<feature type="compositionally biased region" description="Low complexity" evidence="2">
    <location>
        <begin position="52"/>
        <end position="73"/>
    </location>
</feature>
<evidence type="ECO:0000313" key="5">
    <source>
        <dbReference type="Proteomes" id="UP000887023"/>
    </source>
</evidence>
<dbReference type="NCBIfam" id="NF047631">
    <property type="entry name" value="SodCMycob"/>
    <property type="match status" value="1"/>
</dbReference>
<feature type="compositionally biased region" description="Polar residues" evidence="2">
    <location>
        <begin position="30"/>
        <end position="51"/>
    </location>
</feature>
<feature type="region of interest" description="Disordered" evidence="2">
    <location>
        <begin position="30"/>
        <end position="73"/>
    </location>
</feature>
<proteinExistence type="inferred from homology"/>
<dbReference type="InterPro" id="IPR024134">
    <property type="entry name" value="SOD_Cu/Zn_/chaperone"/>
</dbReference>
<keyword evidence="5" id="KW-1185">Reference proteome</keyword>
<evidence type="ECO:0000313" key="4">
    <source>
        <dbReference type="EMBL" id="QXQ14268.1"/>
    </source>
</evidence>
<dbReference type="PANTHER" id="PTHR10003">
    <property type="entry name" value="SUPEROXIDE DISMUTASE CU-ZN -RELATED"/>
    <property type="match status" value="1"/>
</dbReference>
<dbReference type="SUPFAM" id="SSF49329">
    <property type="entry name" value="Cu,Zn superoxide dismutase-like"/>
    <property type="match status" value="1"/>
</dbReference>
<feature type="domain" description="Superoxide dismutase copper/zinc binding" evidence="3">
    <location>
        <begin position="88"/>
        <end position="224"/>
    </location>
</feature>
<name>A0ABX8S8T1_9ACTN</name>
<dbReference type="Gene3D" id="2.60.40.200">
    <property type="entry name" value="Superoxide dismutase, copper/zinc binding domain"/>
    <property type="match status" value="1"/>
</dbReference>
<dbReference type="PROSITE" id="PS51257">
    <property type="entry name" value="PROKAR_LIPOPROTEIN"/>
    <property type="match status" value="1"/>
</dbReference>
<sequence length="226" mass="22585">MASSFARRSYSGVVLPVLAVAAFGLTGCTNSQETSDSSGTTPPVWTGSQAPAASGTGEHGESAAGAGDSAGGDSAVAELKDAAGKDIGTATFTQVGTHLMLTVEAKGLTPGFHGLHVHQVGKCEGDFASAGGHYQAPGHTTEPASGDLTSLAVLSDGTATLTTNTDQLTLDDLRADGGRAIIVHAGEDNFGNIPNRYTLPEGAPVPDEQTRMTGDAGGRVACGVFA</sequence>
<reference evidence="4" key="1">
    <citation type="submission" date="2021-07" db="EMBL/GenBank/DDBJ databases">
        <title>Candidatus Kaistella beijingensis sp. nov. isolated from a municipal wastewater treatment plant is involved in sludge foaming.</title>
        <authorList>
            <person name="Song Y."/>
            <person name="Liu S.-J."/>
        </authorList>
    </citation>
    <scope>NUCLEOTIDE SEQUENCE</scope>
    <source>
        <strain evidence="4">DSM 43998</strain>
    </source>
</reference>
<organism evidence="4 5">
    <name type="scientific">Skermania pinensis</name>
    <dbReference type="NCBI Taxonomy" id="39122"/>
    <lineage>
        <taxon>Bacteria</taxon>
        <taxon>Bacillati</taxon>
        <taxon>Actinomycetota</taxon>
        <taxon>Actinomycetes</taxon>
        <taxon>Mycobacteriales</taxon>
        <taxon>Gordoniaceae</taxon>
        <taxon>Skermania</taxon>
    </lineage>
</organism>
<accession>A0ABX8S8T1</accession>
<dbReference type="PRINTS" id="PR00068">
    <property type="entry name" value="CUZNDISMTASE"/>
</dbReference>
<dbReference type="InterPro" id="IPR036423">
    <property type="entry name" value="SOD-like_Cu/Zn_dom_sf"/>
</dbReference>
<evidence type="ECO:0000259" key="3">
    <source>
        <dbReference type="Pfam" id="PF00080"/>
    </source>
</evidence>
<evidence type="ECO:0000256" key="2">
    <source>
        <dbReference type="SAM" id="MobiDB-lite"/>
    </source>
</evidence>
<dbReference type="Proteomes" id="UP000887023">
    <property type="component" value="Chromosome"/>
</dbReference>
<dbReference type="CDD" id="cd00305">
    <property type="entry name" value="Cu-Zn_Superoxide_Dismutase"/>
    <property type="match status" value="1"/>
</dbReference>
<evidence type="ECO:0000256" key="1">
    <source>
        <dbReference type="ARBA" id="ARBA00010457"/>
    </source>
</evidence>
<gene>
    <name evidence="4" type="ORF">KV203_02205</name>
</gene>
<dbReference type="InterPro" id="IPR001424">
    <property type="entry name" value="SOD_Cu_Zn_dom"/>
</dbReference>
<dbReference type="RefSeq" id="WP_066466883.1">
    <property type="nucleotide sequence ID" value="NZ_CBCRUZ010000003.1"/>
</dbReference>
<dbReference type="EMBL" id="CP079105">
    <property type="protein sequence ID" value="QXQ14268.1"/>
    <property type="molecule type" value="Genomic_DNA"/>
</dbReference>
<dbReference type="Pfam" id="PF00080">
    <property type="entry name" value="Sod_Cu"/>
    <property type="match status" value="1"/>
</dbReference>
<protein>
    <submittedName>
        <fullName evidence="4">Superoxide dismutase family protein</fullName>
    </submittedName>
</protein>
<comment type="similarity">
    <text evidence="1">Belongs to the Cu-Zn superoxide dismutase family.</text>
</comment>